<dbReference type="Pfam" id="PF03781">
    <property type="entry name" value="FGE-sulfatase"/>
    <property type="match status" value="1"/>
</dbReference>
<dbReference type="GO" id="GO:0120147">
    <property type="term" value="F:formylglycine-generating oxidase activity"/>
    <property type="evidence" value="ECO:0007669"/>
    <property type="project" value="TreeGrafter"/>
</dbReference>
<dbReference type="SUPFAM" id="SSF56436">
    <property type="entry name" value="C-type lectin-like"/>
    <property type="match status" value="1"/>
</dbReference>
<gene>
    <name evidence="3" type="ORF">LZ24_03230</name>
</gene>
<dbReference type="PROSITE" id="PS51257">
    <property type="entry name" value="PROKAR_LIPOPROTEIN"/>
    <property type="match status" value="1"/>
</dbReference>
<dbReference type="Proteomes" id="UP000318307">
    <property type="component" value="Unassembled WGS sequence"/>
</dbReference>
<evidence type="ECO:0000256" key="1">
    <source>
        <dbReference type="SAM" id="Phobius"/>
    </source>
</evidence>
<dbReference type="InterPro" id="IPR005532">
    <property type="entry name" value="SUMF_dom"/>
</dbReference>
<keyword evidence="4" id="KW-1185">Reference proteome</keyword>
<protein>
    <submittedName>
        <fullName evidence="3">Formylglycine-generating enzyme required for sulfatase activity</fullName>
    </submittedName>
</protein>
<evidence type="ECO:0000259" key="2">
    <source>
        <dbReference type="Pfam" id="PF03781"/>
    </source>
</evidence>
<evidence type="ECO:0000313" key="3">
    <source>
        <dbReference type="EMBL" id="TWI63912.1"/>
    </source>
</evidence>
<dbReference type="RefSeq" id="WP_186443210.1">
    <property type="nucleotide sequence ID" value="NZ_VLLC01000047.1"/>
</dbReference>
<reference evidence="3 4" key="1">
    <citation type="submission" date="2019-07" db="EMBL/GenBank/DDBJ databases">
        <title>Genome sequencing of 100 strains of the haloalkaliphilic chemolithoautotrophic sulfur-oxidizing bacterium Thioalkalivibrio.</title>
        <authorList>
            <person name="Muyzer G."/>
        </authorList>
    </citation>
    <scope>NUCLEOTIDE SEQUENCE [LARGE SCALE GENOMIC DNA]</scope>
    <source>
        <strain evidence="3 4">ASO4-4</strain>
    </source>
</reference>
<keyword evidence="1" id="KW-0472">Membrane</keyword>
<feature type="domain" description="Sulfatase-modifying factor enzyme-like" evidence="2">
    <location>
        <begin position="72"/>
        <end position="298"/>
    </location>
</feature>
<evidence type="ECO:0000313" key="4">
    <source>
        <dbReference type="Proteomes" id="UP000318307"/>
    </source>
</evidence>
<keyword evidence="1" id="KW-0812">Transmembrane</keyword>
<name>A0A562R4A6_9BACT</name>
<comment type="caution">
    <text evidence="3">The sequence shown here is derived from an EMBL/GenBank/DDBJ whole genome shotgun (WGS) entry which is preliminary data.</text>
</comment>
<dbReference type="AlphaFoldDB" id="A0A562R4A6"/>
<dbReference type="InterPro" id="IPR042095">
    <property type="entry name" value="SUMF_sf"/>
</dbReference>
<dbReference type="InterPro" id="IPR051043">
    <property type="entry name" value="Sulfatase_Mod_Factor_Kinase"/>
</dbReference>
<dbReference type="PANTHER" id="PTHR23150">
    <property type="entry name" value="SULFATASE MODIFYING FACTOR 1, 2"/>
    <property type="match status" value="1"/>
</dbReference>
<dbReference type="Gene3D" id="3.90.1580.10">
    <property type="entry name" value="paralog of FGE (formylglycine-generating enzyme)"/>
    <property type="match status" value="1"/>
</dbReference>
<keyword evidence="1" id="KW-1133">Transmembrane helix</keyword>
<dbReference type="InterPro" id="IPR016187">
    <property type="entry name" value="CTDL_fold"/>
</dbReference>
<dbReference type="PANTHER" id="PTHR23150:SF19">
    <property type="entry name" value="FORMYLGLYCINE-GENERATING ENZYME"/>
    <property type="match status" value="1"/>
</dbReference>
<feature type="transmembrane region" description="Helical" evidence="1">
    <location>
        <begin position="7"/>
        <end position="30"/>
    </location>
</feature>
<sequence length="300" mass="33805">MEKIISLFFKIISLNLVLIILVSCSSLQAFNPVSVLDKLFPPTIYEEIRDFRPGEGSFSSNEPRITNSLGMTFVRIPAGTFWMGSPHDEPARYDNEELHQVEITMDFYIMTTEVTQAQWEAVMGNNPSYFKDCGPDCPVEQVSWEDVHVFIQKLNKMDKTLVVRLPTEAEWEYAARAGTNTPFAFGPCLSTNQANYAGGLPMSGCPTGKNRKTPIKTASLEPNAWGLYDMHGNVWEWVMDIYREDYENLPRVNPFNTKGSGVIVRGGSWSNYAGNCRSANRITEWTGKRSKTLGFRLAGQ</sequence>
<proteinExistence type="predicted"/>
<accession>A0A562R4A6</accession>
<dbReference type="EMBL" id="VLLC01000047">
    <property type="protein sequence ID" value="TWI63912.1"/>
    <property type="molecule type" value="Genomic_DNA"/>
</dbReference>
<organism evidence="3 4">
    <name type="scientific">Desulfobotulus alkaliphilus</name>
    <dbReference type="NCBI Taxonomy" id="622671"/>
    <lineage>
        <taxon>Bacteria</taxon>
        <taxon>Pseudomonadati</taxon>
        <taxon>Thermodesulfobacteriota</taxon>
        <taxon>Desulfobacteria</taxon>
        <taxon>Desulfobacterales</taxon>
        <taxon>Desulfobacteraceae</taxon>
        <taxon>Desulfobotulus</taxon>
    </lineage>
</organism>